<evidence type="ECO:0000313" key="1">
    <source>
        <dbReference type="EMBL" id="CAE50048.1"/>
    </source>
</evidence>
<reference evidence="1 2" key="1">
    <citation type="journal article" date="2003" name="Nucleic Acids Res.">
        <title>The complete genome sequence and analysis of Corynebacterium diphtheriae NCTC13129.</title>
        <authorList>
            <person name="Cerdeno-Tarraga A.M."/>
            <person name="Efstratiou A."/>
            <person name="Dover L.G."/>
            <person name="Holden M.T.G."/>
            <person name="Pallen M."/>
            <person name="Bentley S.D."/>
            <person name="Besra G.S."/>
            <person name="Churcher C."/>
            <person name="James K.D."/>
            <person name="De Zoysa A."/>
            <person name="Chillingworth T."/>
            <person name="Cronin A."/>
            <person name="Dowd L."/>
            <person name="Feltwell T."/>
            <person name="Hamlin N."/>
            <person name="Holroyd S."/>
            <person name="Jagels K."/>
            <person name="Moule S."/>
            <person name="Quail M.A."/>
            <person name="Rabbinowitsch E."/>
            <person name="Rutherford K."/>
            <person name="Thomson N.R."/>
            <person name="Unwin L."/>
            <person name="Whitehead S."/>
            <person name="Barrell B.G.Parkhill.J."/>
        </authorList>
    </citation>
    <scope>NUCLEOTIDE SEQUENCE [LARGE SCALE GENOMIC DNA]</scope>
    <source>
        <strain evidence="2">ATCC 700971 / NCTC 13129 / Biotype gravis</strain>
    </source>
</reference>
<keyword evidence="2" id="KW-1185">Reference proteome</keyword>
<name>Q6NGJ2_CORDI</name>
<dbReference type="STRING" id="257309.DIP1521"/>
<dbReference type="KEGG" id="cdi:DIP1521"/>
<evidence type="ECO:0000313" key="2">
    <source>
        <dbReference type="Proteomes" id="UP000002198"/>
    </source>
</evidence>
<proteinExistence type="predicted"/>
<dbReference type="AlphaFoldDB" id="Q6NGJ2"/>
<sequence>MTLLMVKYSSHALYEICKGQAVKSMERCGEGIHVCFH</sequence>
<dbReference type="Proteomes" id="UP000002198">
    <property type="component" value="Chromosome"/>
</dbReference>
<dbReference type="HOGENOM" id="CLU_3342638_0_0_11"/>
<organism evidence="1 2">
    <name type="scientific">Corynebacterium diphtheriae (strain ATCC 700971 / NCTC 13129 / Biotype gravis)</name>
    <dbReference type="NCBI Taxonomy" id="257309"/>
    <lineage>
        <taxon>Bacteria</taxon>
        <taxon>Bacillati</taxon>
        <taxon>Actinomycetota</taxon>
        <taxon>Actinomycetes</taxon>
        <taxon>Mycobacteriales</taxon>
        <taxon>Corynebacteriaceae</taxon>
        <taxon>Corynebacterium</taxon>
    </lineage>
</organism>
<dbReference type="EMBL" id="BX248358">
    <property type="protein sequence ID" value="CAE50048.1"/>
    <property type="molecule type" value="Genomic_DNA"/>
</dbReference>
<protein>
    <submittedName>
        <fullName evidence="1">Uncharacterized protein</fullName>
    </submittedName>
</protein>
<accession>Q6NGJ2</accession>
<gene>
    <name evidence="1" type="ordered locus">DIP1521</name>
</gene>